<evidence type="ECO:0000256" key="10">
    <source>
        <dbReference type="PROSITE-ProRule" id="PRU10141"/>
    </source>
</evidence>
<feature type="compositionally biased region" description="Basic and acidic residues" evidence="11">
    <location>
        <begin position="72"/>
        <end position="85"/>
    </location>
</feature>
<feature type="compositionally biased region" description="Basic and acidic residues" evidence="11">
    <location>
        <begin position="794"/>
        <end position="815"/>
    </location>
</feature>
<dbReference type="PANTHER" id="PTHR24056">
    <property type="entry name" value="CELL DIVISION PROTEIN KINASE"/>
    <property type="match status" value="1"/>
</dbReference>
<evidence type="ECO:0000256" key="6">
    <source>
        <dbReference type="ARBA" id="ARBA00022840"/>
    </source>
</evidence>
<accession>A0AAV5GRX1</accession>
<dbReference type="InterPro" id="IPR000719">
    <property type="entry name" value="Prot_kinase_dom"/>
</dbReference>
<dbReference type="GO" id="GO:0032968">
    <property type="term" value="P:positive regulation of transcription elongation by RNA polymerase II"/>
    <property type="evidence" value="ECO:0007669"/>
    <property type="project" value="TreeGrafter"/>
</dbReference>
<comment type="similarity">
    <text evidence="1">Belongs to the protein kinase superfamily. CMGC Ser/Thr protein kinase family. CDC2/CDKX subfamily.</text>
</comment>
<feature type="binding site" evidence="10">
    <location>
        <position position="975"/>
    </location>
    <ligand>
        <name>ATP</name>
        <dbReference type="ChEBI" id="CHEBI:30616"/>
    </ligand>
</feature>
<dbReference type="Pfam" id="PF00069">
    <property type="entry name" value="Pkinase"/>
    <property type="match status" value="1"/>
</dbReference>
<evidence type="ECO:0000256" key="8">
    <source>
        <dbReference type="ARBA" id="ARBA00048367"/>
    </source>
</evidence>
<evidence type="ECO:0000256" key="11">
    <source>
        <dbReference type="SAM" id="MobiDB-lite"/>
    </source>
</evidence>
<evidence type="ECO:0000256" key="9">
    <source>
        <dbReference type="ARBA" id="ARBA00049280"/>
    </source>
</evidence>
<feature type="compositionally biased region" description="Low complexity" evidence="11">
    <location>
        <begin position="689"/>
        <end position="699"/>
    </location>
</feature>
<feature type="compositionally biased region" description="Low complexity" evidence="11">
    <location>
        <begin position="618"/>
        <end position="631"/>
    </location>
</feature>
<feature type="compositionally biased region" description="Basic and acidic residues" evidence="11">
    <location>
        <begin position="745"/>
        <end position="777"/>
    </location>
</feature>
<dbReference type="SMART" id="SM00220">
    <property type="entry name" value="S_TKc"/>
    <property type="match status" value="1"/>
</dbReference>
<feature type="compositionally biased region" description="Basic residues" evidence="11">
    <location>
        <begin position="325"/>
        <end position="335"/>
    </location>
</feature>
<feature type="compositionally biased region" description="Low complexity" evidence="11">
    <location>
        <begin position="108"/>
        <end position="125"/>
    </location>
</feature>
<dbReference type="PANTHER" id="PTHR24056:SF546">
    <property type="entry name" value="CYCLIN-DEPENDENT KINASE 12"/>
    <property type="match status" value="1"/>
</dbReference>
<keyword evidence="3" id="KW-0808">Transferase</keyword>
<evidence type="ECO:0000256" key="7">
    <source>
        <dbReference type="ARBA" id="ARBA00047811"/>
    </source>
</evidence>
<comment type="catalytic activity">
    <reaction evidence="9">
        <text>[DNA-directed RNA polymerase] + ATP = phospho-[DNA-directed RNA polymerase] + ADP + H(+)</text>
        <dbReference type="Rhea" id="RHEA:10216"/>
        <dbReference type="Rhea" id="RHEA-COMP:11321"/>
        <dbReference type="Rhea" id="RHEA-COMP:11322"/>
        <dbReference type="ChEBI" id="CHEBI:15378"/>
        <dbReference type="ChEBI" id="CHEBI:30616"/>
        <dbReference type="ChEBI" id="CHEBI:43176"/>
        <dbReference type="ChEBI" id="CHEBI:68546"/>
        <dbReference type="ChEBI" id="CHEBI:456216"/>
        <dbReference type="EC" id="2.7.11.23"/>
    </reaction>
</comment>
<protein>
    <recommendedName>
        <fullName evidence="12">Protein kinase domain-containing protein</fullName>
    </recommendedName>
</protein>
<evidence type="ECO:0000313" key="14">
    <source>
        <dbReference type="Proteomes" id="UP001342314"/>
    </source>
</evidence>
<proteinExistence type="inferred from homology"/>
<evidence type="ECO:0000256" key="2">
    <source>
        <dbReference type="ARBA" id="ARBA00022527"/>
    </source>
</evidence>
<evidence type="ECO:0000256" key="5">
    <source>
        <dbReference type="ARBA" id="ARBA00022777"/>
    </source>
</evidence>
<dbReference type="GO" id="GO:0030332">
    <property type="term" value="F:cyclin binding"/>
    <property type="evidence" value="ECO:0007669"/>
    <property type="project" value="TreeGrafter"/>
</dbReference>
<keyword evidence="4 10" id="KW-0547">Nucleotide-binding</keyword>
<dbReference type="Gene3D" id="3.30.200.20">
    <property type="entry name" value="Phosphorylase Kinase, domain 1"/>
    <property type="match status" value="1"/>
</dbReference>
<organism evidence="13 14">
    <name type="scientific">Rhodotorula paludigena</name>
    <dbReference type="NCBI Taxonomy" id="86838"/>
    <lineage>
        <taxon>Eukaryota</taxon>
        <taxon>Fungi</taxon>
        <taxon>Dikarya</taxon>
        <taxon>Basidiomycota</taxon>
        <taxon>Pucciniomycotina</taxon>
        <taxon>Microbotryomycetes</taxon>
        <taxon>Sporidiobolales</taxon>
        <taxon>Sporidiobolaceae</taxon>
        <taxon>Rhodotorula</taxon>
    </lineage>
</organism>
<feature type="compositionally biased region" description="Low complexity" evidence="11">
    <location>
        <begin position="889"/>
        <end position="902"/>
    </location>
</feature>
<dbReference type="Gene3D" id="1.10.510.10">
    <property type="entry name" value="Transferase(Phosphotransferase) domain 1"/>
    <property type="match status" value="1"/>
</dbReference>
<feature type="compositionally biased region" description="Basic residues" evidence="11">
    <location>
        <begin position="348"/>
        <end position="360"/>
    </location>
</feature>
<keyword evidence="14" id="KW-1185">Reference proteome</keyword>
<keyword evidence="2" id="KW-0723">Serine/threonine-protein kinase</keyword>
<dbReference type="FunFam" id="1.10.510.10:FF:000415">
    <property type="entry name" value="CMGC/CDK/CRK7 protein kinase, variant"/>
    <property type="match status" value="1"/>
</dbReference>
<feature type="compositionally biased region" description="Basic and acidic residues" evidence="11">
    <location>
        <begin position="459"/>
        <end position="468"/>
    </location>
</feature>
<feature type="compositionally biased region" description="Basic and acidic residues" evidence="11">
    <location>
        <begin position="232"/>
        <end position="250"/>
    </location>
</feature>
<feature type="compositionally biased region" description="Low complexity" evidence="11">
    <location>
        <begin position="361"/>
        <end position="371"/>
    </location>
</feature>
<dbReference type="SUPFAM" id="SSF56112">
    <property type="entry name" value="Protein kinase-like (PK-like)"/>
    <property type="match status" value="1"/>
</dbReference>
<dbReference type="GO" id="GO:0008353">
    <property type="term" value="F:RNA polymerase II CTD heptapeptide repeat kinase activity"/>
    <property type="evidence" value="ECO:0007669"/>
    <property type="project" value="UniProtKB-EC"/>
</dbReference>
<dbReference type="AlphaFoldDB" id="A0AAV5GRX1"/>
<dbReference type="PROSITE" id="PS00107">
    <property type="entry name" value="PROTEIN_KINASE_ATP"/>
    <property type="match status" value="1"/>
</dbReference>
<dbReference type="Proteomes" id="UP001342314">
    <property type="component" value="Unassembled WGS sequence"/>
</dbReference>
<feature type="compositionally biased region" description="Low complexity" evidence="11">
    <location>
        <begin position="486"/>
        <end position="495"/>
    </location>
</feature>
<dbReference type="GO" id="GO:0004693">
    <property type="term" value="F:cyclin-dependent protein serine/threonine kinase activity"/>
    <property type="evidence" value="ECO:0007669"/>
    <property type="project" value="UniProtKB-EC"/>
</dbReference>
<feature type="region of interest" description="Disordered" evidence="11">
    <location>
        <begin position="1"/>
        <end position="940"/>
    </location>
</feature>
<dbReference type="InterPro" id="IPR017441">
    <property type="entry name" value="Protein_kinase_ATP_BS"/>
</dbReference>
<feature type="compositionally biased region" description="Pro residues" evidence="11">
    <location>
        <begin position="196"/>
        <end position="208"/>
    </location>
</feature>
<feature type="compositionally biased region" description="Basic and acidic residues" evidence="11">
    <location>
        <begin position="10"/>
        <end position="19"/>
    </location>
</feature>
<reference evidence="13 14" key="1">
    <citation type="submission" date="2021-12" db="EMBL/GenBank/DDBJ databases">
        <title>High titer production of polyol ester of fatty acids by Rhodotorula paludigena BS15 towards product separation-free biomass refinery.</title>
        <authorList>
            <person name="Mano J."/>
            <person name="Ono H."/>
            <person name="Tanaka T."/>
            <person name="Naito K."/>
            <person name="Sushida H."/>
            <person name="Ike M."/>
            <person name="Tokuyasu K."/>
            <person name="Kitaoka M."/>
        </authorList>
    </citation>
    <scope>NUCLEOTIDE SEQUENCE [LARGE SCALE GENOMIC DNA]</scope>
    <source>
        <strain evidence="13 14">BS15</strain>
    </source>
</reference>
<comment type="catalytic activity">
    <reaction evidence="7">
        <text>L-threonyl-[protein] + ATP = O-phospho-L-threonyl-[protein] + ADP + H(+)</text>
        <dbReference type="Rhea" id="RHEA:46608"/>
        <dbReference type="Rhea" id="RHEA-COMP:11060"/>
        <dbReference type="Rhea" id="RHEA-COMP:11605"/>
        <dbReference type="ChEBI" id="CHEBI:15378"/>
        <dbReference type="ChEBI" id="CHEBI:30013"/>
        <dbReference type="ChEBI" id="CHEBI:30616"/>
        <dbReference type="ChEBI" id="CHEBI:61977"/>
        <dbReference type="ChEBI" id="CHEBI:456216"/>
        <dbReference type="EC" id="2.7.11.22"/>
    </reaction>
</comment>
<evidence type="ECO:0000256" key="3">
    <source>
        <dbReference type="ARBA" id="ARBA00022679"/>
    </source>
</evidence>
<comment type="caution">
    <text evidence="13">The sequence shown here is derived from an EMBL/GenBank/DDBJ whole genome shotgun (WGS) entry which is preliminary data.</text>
</comment>
<dbReference type="PROSITE" id="PS00108">
    <property type="entry name" value="PROTEIN_KINASE_ST"/>
    <property type="match status" value="1"/>
</dbReference>
<dbReference type="GO" id="GO:0008024">
    <property type="term" value="C:cyclin/CDK positive transcription elongation factor complex"/>
    <property type="evidence" value="ECO:0007669"/>
    <property type="project" value="TreeGrafter"/>
</dbReference>
<name>A0AAV5GRX1_9BASI</name>
<feature type="compositionally biased region" description="Low complexity" evidence="11">
    <location>
        <begin position="32"/>
        <end position="55"/>
    </location>
</feature>
<keyword evidence="5" id="KW-0418">Kinase</keyword>
<feature type="compositionally biased region" description="Basic and acidic residues" evidence="11">
    <location>
        <begin position="832"/>
        <end position="849"/>
    </location>
</feature>
<feature type="domain" description="Protein kinase" evidence="12">
    <location>
        <begin position="946"/>
        <end position="1230"/>
    </location>
</feature>
<gene>
    <name evidence="13" type="ORF">Rhopal_006013-T1</name>
</gene>
<feature type="compositionally biased region" description="Polar residues" evidence="11">
    <location>
        <begin position="874"/>
        <end position="888"/>
    </location>
</feature>
<evidence type="ECO:0000313" key="13">
    <source>
        <dbReference type="EMBL" id="GJN92968.1"/>
    </source>
</evidence>
<feature type="compositionally biased region" description="Low complexity" evidence="11">
    <location>
        <begin position="291"/>
        <end position="305"/>
    </location>
</feature>
<dbReference type="PROSITE" id="PS50011">
    <property type="entry name" value="PROTEIN_KINASE_DOM"/>
    <property type="match status" value="1"/>
</dbReference>
<dbReference type="FunFam" id="3.30.200.20:FF:000375">
    <property type="entry name" value="Cell division related protein kinase 2"/>
    <property type="match status" value="1"/>
</dbReference>
<dbReference type="InterPro" id="IPR008271">
    <property type="entry name" value="Ser/Thr_kinase_AS"/>
</dbReference>
<feature type="compositionally biased region" description="Basic and acidic residues" evidence="11">
    <location>
        <begin position="380"/>
        <end position="415"/>
    </location>
</feature>
<keyword evidence="6 10" id="KW-0067">ATP-binding</keyword>
<dbReference type="CDD" id="cd07840">
    <property type="entry name" value="STKc_CDK9_like"/>
    <property type="match status" value="1"/>
</dbReference>
<dbReference type="InterPro" id="IPR050108">
    <property type="entry name" value="CDK"/>
</dbReference>
<evidence type="ECO:0000256" key="4">
    <source>
        <dbReference type="ARBA" id="ARBA00022741"/>
    </source>
</evidence>
<evidence type="ECO:0000256" key="1">
    <source>
        <dbReference type="ARBA" id="ARBA00006485"/>
    </source>
</evidence>
<feature type="compositionally biased region" description="Pro residues" evidence="11">
    <location>
        <begin position="126"/>
        <end position="148"/>
    </location>
</feature>
<dbReference type="EMBL" id="BQKY01000012">
    <property type="protein sequence ID" value="GJN92968.1"/>
    <property type="molecule type" value="Genomic_DNA"/>
</dbReference>
<dbReference type="InterPro" id="IPR011009">
    <property type="entry name" value="Kinase-like_dom_sf"/>
</dbReference>
<sequence length="1268" mass="137010">MSGPRGPSRYPDDRPDPRFAPRGAGPPPSSHPGPSRADYYPPGPSPGSYDSSRGGASYPPAPQQSYASGARYAHDSPARPYDDRFPPSSQPLRYPPDGGSSSGGAAGLGPKAPLAPGKASYERGPAVPPPRAQPPPDDGKRMPPPPPGTRLGASGPATQGQSGGGGASWDRRQSGAGYRSGPGYDARDAYHHHSHQPPPPSHVAPPPQHQQHHGYGSGSYARDAAYGSRAPLAHDDDRYRSSASYRDDSRQPSSYSRPYGGGAPSSSYDSRRRSPSPGPGSSRRYGGGGARSPSPAPSYRPSSRASLRDRDRGTGGRGRSPSPRSRSHSRTRSPRSRSPYSRSPSPLPRRRRPAQRRRRGSSCSSAASFSPSPSPPPSARRRERERERERGWRERGHERERDRDRERDRPRDRPRARSVSRSPLSGDDDAGYDSHRSSAASRRRGAPPLAPPPPSSSSSRRDYDRDARMPPAPGAAGAGSQDMRRSASGRSAEGGRSWKRARSPDEDVAPRSGGMPPPSVATGTPVSATGKGVYNGVDASGSSKKAKTEAYGGRPPAPLGPAAHRVSTPQQQHTHSPGVYPPPPSAGTGPSSLHSPATATNGASYPHARPPSGPRSFQQQQPASYPAPSTPLSHHPNALPPVGGSGLKVQLAPPTGPKAARAGFVPIAAQQQQQQQPQPLPTGPRSVHRPTPTGPRAAGAGNGGGGGDVRKFFPTEEEEEEARAAAHRRKVEADEEAVRAHRASARRESDDVEADRRAGAPRRASYERMDVDSDRGDNGWVVRRGGDIPPPRASRADDGGDEQRRRYAEPPRRESYPPPPQQSGSYSTPSRDYPHDAAARAASYDRPDAFRVPLPTTSANSVAPAAERRWGAPSSGSKSVLPSPAQSRPGSAAPPLDAAPAASVPPSPKTLDARRDSDVTMAETPSAESQQPETPAPAAPAPTELYERLVQVGEGTYGKVYKARNAETGGLVALKRIRMEAEKDGFPVTAVREIKLLQSLRHPNVVSLFEMMVSKGHVYMVFDYLDHDLTGVLHHPSINFSPAHLKSLMHQFLEGLGFIHRRGVLHRDLKGSNILLSRTGVLKIADFGLARFYQRGRRNDYTNRVITQWYKPPELLFGATVYDERVDMWSAGCIFLELFIRRPVFPGQDEIHQLDVIFKLTGTPSVESWPSLHDLPWYELVKPKEVIEPQLRTAFAKYLSPAGLDLAERLLALDPSRRPTADEALRMEYFTTEEPKAEMPTMLADVKGEWHEYESKRARKRQRDDAPA</sequence>
<dbReference type="GO" id="GO:0005524">
    <property type="term" value="F:ATP binding"/>
    <property type="evidence" value="ECO:0007669"/>
    <property type="project" value="UniProtKB-UniRule"/>
</dbReference>
<feature type="compositionally biased region" description="Polar residues" evidence="11">
    <location>
        <begin position="593"/>
        <end position="603"/>
    </location>
</feature>
<evidence type="ECO:0000259" key="12">
    <source>
        <dbReference type="PROSITE" id="PS50011"/>
    </source>
</evidence>
<comment type="catalytic activity">
    <reaction evidence="8">
        <text>L-seryl-[protein] + ATP = O-phospho-L-seryl-[protein] + ADP + H(+)</text>
        <dbReference type="Rhea" id="RHEA:17989"/>
        <dbReference type="Rhea" id="RHEA-COMP:9863"/>
        <dbReference type="Rhea" id="RHEA-COMP:11604"/>
        <dbReference type="ChEBI" id="CHEBI:15378"/>
        <dbReference type="ChEBI" id="CHEBI:29999"/>
        <dbReference type="ChEBI" id="CHEBI:30616"/>
        <dbReference type="ChEBI" id="CHEBI:83421"/>
        <dbReference type="ChEBI" id="CHEBI:456216"/>
        <dbReference type="EC" id="2.7.11.22"/>
    </reaction>
</comment>